<evidence type="ECO:0000313" key="1">
    <source>
        <dbReference type="EMBL" id="KIL96891.1"/>
    </source>
</evidence>
<evidence type="ECO:0000313" key="2">
    <source>
        <dbReference type="Proteomes" id="UP000031971"/>
    </source>
</evidence>
<organism evidence="1 2">
    <name type="scientific">Paramagnetospirillum magnetotacticum MS-1</name>
    <dbReference type="NCBI Taxonomy" id="272627"/>
    <lineage>
        <taxon>Bacteria</taxon>
        <taxon>Pseudomonadati</taxon>
        <taxon>Pseudomonadota</taxon>
        <taxon>Alphaproteobacteria</taxon>
        <taxon>Rhodospirillales</taxon>
        <taxon>Magnetospirillaceae</taxon>
        <taxon>Paramagnetospirillum</taxon>
    </lineage>
</organism>
<protein>
    <submittedName>
        <fullName evidence="1">Uncharacterized protein</fullName>
    </submittedName>
</protein>
<keyword evidence="2" id="KW-1185">Reference proteome</keyword>
<dbReference type="Proteomes" id="UP000031971">
    <property type="component" value="Unassembled WGS sequence"/>
</dbReference>
<dbReference type="OrthoDB" id="1078940at2"/>
<gene>
    <name evidence="1" type="ORF">CCC_01384</name>
</gene>
<comment type="caution">
    <text evidence="1">The sequence shown here is derived from an EMBL/GenBank/DDBJ whole genome shotgun (WGS) entry which is preliminary data.</text>
</comment>
<dbReference type="EMBL" id="JXSL01000033">
    <property type="protein sequence ID" value="KIL96891.1"/>
    <property type="molecule type" value="Genomic_DNA"/>
</dbReference>
<dbReference type="AlphaFoldDB" id="A0A0C2UVM5"/>
<dbReference type="STRING" id="272627.CCC_01384"/>
<sequence length="515" mass="56645">MELLPSWTKAGSWTLGRDPLGMQATSVRMYRTLVPGLTNVTNRLRYYSFYCWVIQHYEETEHSGDEAKWRIFIRRAEALYALACNIVDPQQSDGLAGGLWAGAFRQALPNDTIDLRPHTDQPGQSGQYLKATRGNFGQFYIASMTEVELLTPSTRIPIVSNQLGRDMASAFAESVGKTTALISNAIRTGTVTPAELAEIGDAAHPSRIPADSKEMAMLRNYLLATNELGGSGSARRSSAWLLLDLLRLGVSAEDETGVRKAFYNRHGPDGSPYRVTGLTIDRWMAFQANELCHIAFEAILNGLLTELQKYPLGLEPNLLITKLLAPLLAKLGTSGRSWRDWSAEIGEEFIGSEEALAEPILSTLRDVKLASNQDGLSSALQLIAALWHRWGGEDTSVRTMIEGYAGRGGRSLSGVLRTLDAQASNTVEDALMQTIRRHLIADHLTIAGRKLAASGTFTYHFTLSDGVVSDGRVTNYAYTNPRIKNLIRFLRDANLYDGSTVTKSGTRFLSENQPV</sequence>
<proteinExistence type="predicted"/>
<name>A0A0C2UVM5_PARME</name>
<reference evidence="1 2" key="1">
    <citation type="submission" date="2015-01" db="EMBL/GenBank/DDBJ databases">
        <title>Genome Sequence of Magnetospirillum magnetotacticum Strain MS-1.</title>
        <authorList>
            <person name="Marinov G.K."/>
            <person name="Smalley M.D."/>
            <person name="DeSalvo G."/>
        </authorList>
    </citation>
    <scope>NUCLEOTIDE SEQUENCE [LARGE SCALE GENOMIC DNA]</scope>
    <source>
        <strain evidence="1 2">MS-1</strain>
    </source>
</reference>
<dbReference type="RefSeq" id="WP_152619817.1">
    <property type="nucleotide sequence ID" value="NZ_JXSL01000033.1"/>
</dbReference>
<accession>A0A0C2UVM5</accession>